<feature type="region of interest" description="Disordered" evidence="1">
    <location>
        <begin position="1"/>
        <end position="25"/>
    </location>
</feature>
<accession>A0AAW1NMR5</accession>
<proteinExistence type="predicted"/>
<keyword evidence="3" id="KW-1185">Reference proteome</keyword>
<feature type="compositionally biased region" description="Basic residues" evidence="1">
    <location>
        <begin position="1"/>
        <end position="11"/>
    </location>
</feature>
<reference evidence="2 3" key="1">
    <citation type="journal article" date="2024" name="Nat. Commun.">
        <title>Phylogenomics reveals the evolutionary origins of lichenization in chlorophyte algae.</title>
        <authorList>
            <person name="Puginier C."/>
            <person name="Libourel C."/>
            <person name="Otte J."/>
            <person name="Skaloud P."/>
            <person name="Haon M."/>
            <person name="Grisel S."/>
            <person name="Petersen M."/>
            <person name="Berrin J.G."/>
            <person name="Delaux P.M."/>
            <person name="Dal Grande F."/>
            <person name="Keller J."/>
        </authorList>
    </citation>
    <scope>NUCLEOTIDE SEQUENCE [LARGE SCALE GENOMIC DNA]</scope>
    <source>
        <strain evidence="2 3">SAG 2036</strain>
    </source>
</reference>
<evidence type="ECO:0000313" key="3">
    <source>
        <dbReference type="Proteomes" id="UP001465755"/>
    </source>
</evidence>
<evidence type="ECO:0000256" key="1">
    <source>
        <dbReference type="SAM" id="MobiDB-lite"/>
    </source>
</evidence>
<sequence length="81" mass="9289">MSHHPKKRKWKVASVSSTHKPQSDHRLYSELQRWTFAASGLDYGLHTVFRTFTCSRDSRQPQNPTLVSANFNLISGNNECV</sequence>
<gene>
    <name evidence="2" type="ORF">WJX73_005642</name>
</gene>
<dbReference type="Proteomes" id="UP001465755">
    <property type="component" value="Unassembled WGS sequence"/>
</dbReference>
<name>A0AAW1NMR5_9CHLO</name>
<protein>
    <submittedName>
        <fullName evidence="2">Uncharacterized protein</fullName>
    </submittedName>
</protein>
<dbReference type="EMBL" id="JALJOQ010000253">
    <property type="protein sequence ID" value="KAK9787244.1"/>
    <property type="molecule type" value="Genomic_DNA"/>
</dbReference>
<comment type="caution">
    <text evidence="2">The sequence shown here is derived from an EMBL/GenBank/DDBJ whole genome shotgun (WGS) entry which is preliminary data.</text>
</comment>
<evidence type="ECO:0000313" key="2">
    <source>
        <dbReference type="EMBL" id="KAK9787244.1"/>
    </source>
</evidence>
<organism evidence="2 3">
    <name type="scientific">Symbiochloris irregularis</name>
    <dbReference type="NCBI Taxonomy" id="706552"/>
    <lineage>
        <taxon>Eukaryota</taxon>
        <taxon>Viridiplantae</taxon>
        <taxon>Chlorophyta</taxon>
        <taxon>core chlorophytes</taxon>
        <taxon>Trebouxiophyceae</taxon>
        <taxon>Trebouxiales</taxon>
        <taxon>Trebouxiaceae</taxon>
        <taxon>Symbiochloris</taxon>
    </lineage>
</organism>
<dbReference type="AlphaFoldDB" id="A0AAW1NMR5"/>